<protein>
    <recommendedName>
        <fullName evidence="13">ATP synthase subunit b</fullName>
    </recommendedName>
    <alternativeName>
        <fullName evidence="13">ATP synthase F(0) sector subunit b</fullName>
    </alternativeName>
    <alternativeName>
        <fullName evidence="13">ATPase subunit I</fullName>
    </alternativeName>
    <alternativeName>
        <fullName evidence="13">F-type ATPase subunit b</fullName>
        <shortName evidence="13">F-ATPase subunit b</shortName>
    </alternativeName>
</protein>
<evidence type="ECO:0000256" key="8">
    <source>
        <dbReference type="ARBA" id="ARBA00023065"/>
    </source>
</evidence>
<evidence type="ECO:0000256" key="15">
    <source>
        <dbReference type="SAM" id="Coils"/>
    </source>
</evidence>
<keyword evidence="15" id="KW-0175">Coiled coil</keyword>
<organism evidence="18 25">
    <name type="scientific">Enterococcus cecorum</name>
    <dbReference type="NCBI Taxonomy" id="44008"/>
    <lineage>
        <taxon>Bacteria</taxon>
        <taxon>Bacillati</taxon>
        <taxon>Bacillota</taxon>
        <taxon>Bacilli</taxon>
        <taxon>Lactobacillales</taxon>
        <taxon>Enterococcaceae</taxon>
        <taxon>Enterococcus</taxon>
    </lineage>
</organism>
<dbReference type="NCBIfam" id="TIGR01144">
    <property type="entry name" value="ATP_synt_b"/>
    <property type="match status" value="1"/>
</dbReference>
<dbReference type="EMBL" id="JAXOGL010000006">
    <property type="protein sequence ID" value="MDZ5597566.1"/>
    <property type="molecule type" value="Genomic_DNA"/>
</dbReference>
<reference evidence="22" key="2">
    <citation type="submission" date="2017-04" db="EMBL/GenBank/DDBJ databases">
        <title>Function of individual gut microbiota members based on whole genome sequencing of pure cultures obtained from chicken caecum.</title>
        <authorList>
            <person name="Medvecky M."/>
            <person name="Cejkova D."/>
            <person name="Polansky O."/>
            <person name="Karasova D."/>
            <person name="Kubasova T."/>
            <person name="Cizek A."/>
            <person name="Rychlik I."/>
        </authorList>
    </citation>
    <scope>NUCLEOTIDE SEQUENCE [LARGE SCALE GENOMIC DNA]</scope>
    <source>
        <strain evidence="22">An144</strain>
    </source>
</reference>
<evidence type="ECO:0000256" key="1">
    <source>
        <dbReference type="ARBA" id="ARBA00005513"/>
    </source>
</evidence>
<dbReference type="GO" id="GO:0012505">
    <property type="term" value="C:endomembrane system"/>
    <property type="evidence" value="ECO:0007669"/>
    <property type="project" value="UniProtKB-SubCell"/>
</dbReference>
<keyword evidence="5 13" id="KW-0812">Transmembrane</keyword>
<keyword evidence="9 13" id="KW-0472">Membrane</keyword>
<dbReference type="EMBL" id="LEOY01000005">
    <property type="protein sequence ID" value="RBR30306.1"/>
    <property type="molecule type" value="Genomic_DNA"/>
</dbReference>
<comment type="function">
    <text evidence="11 13">F(1)F(0) ATP synthase produces ATP from ADP in the presence of a proton or sodium gradient. F-type ATPases consist of two structural domains, F(1) containing the extramembraneous catalytic core and F(0) containing the membrane proton channel, linked together by a central stalk and a peripheral stalk. During catalysis, ATP synthesis in the catalytic domain of F(1) is coupled via a rotary mechanism of the central stalk subunits to proton translocation.</text>
</comment>
<feature type="transmembrane region" description="Helical" evidence="13">
    <location>
        <begin position="20"/>
        <end position="41"/>
    </location>
</feature>
<dbReference type="EMBL" id="NFLC01000010">
    <property type="protein sequence ID" value="OUQ10402.1"/>
    <property type="molecule type" value="Genomic_DNA"/>
</dbReference>
<evidence type="ECO:0000256" key="9">
    <source>
        <dbReference type="ARBA" id="ARBA00023136"/>
    </source>
</evidence>
<dbReference type="AlphaFoldDB" id="A0A0H2Q6S9"/>
<dbReference type="HAMAP" id="MF_01398">
    <property type="entry name" value="ATP_synth_b_bprime"/>
    <property type="match status" value="1"/>
</dbReference>
<evidence type="ECO:0000256" key="10">
    <source>
        <dbReference type="ARBA" id="ARBA00023310"/>
    </source>
</evidence>
<dbReference type="Proteomes" id="UP001290582">
    <property type="component" value="Unassembled WGS sequence"/>
</dbReference>
<dbReference type="GO" id="GO:0005886">
    <property type="term" value="C:plasma membrane"/>
    <property type="evidence" value="ECO:0007669"/>
    <property type="project" value="UniProtKB-SubCell"/>
</dbReference>
<evidence type="ECO:0000313" key="23">
    <source>
        <dbReference type="Proteomes" id="UP000196503"/>
    </source>
</evidence>
<dbReference type="Pfam" id="PF00430">
    <property type="entry name" value="ATP-synt_B"/>
    <property type="match status" value="1"/>
</dbReference>
<evidence type="ECO:0000313" key="24">
    <source>
        <dbReference type="Proteomes" id="UP000252800"/>
    </source>
</evidence>
<evidence type="ECO:0000256" key="3">
    <source>
        <dbReference type="ARBA" id="ARBA00022475"/>
    </source>
</evidence>
<proteinExistence type="inferred from homology"/>
<dbReference type="Gene3D" id="6.10.250.1580">
    <property type="match status" value="1"/>
</dbReference>
<dbReference type="EMBL" id="JARQBI010000026">
    <property type="protein sequence ID" value="MDT2797474.1"/>
    <property type="molecule type" value="Genomic_DNA"/>
</dbReference>
<dbReference type="Proteomes" id="UP000196074">
    <property type="component" value="Unassembled WGS sequence"/>
</dbReference>
<keyword evidence="6 13" id="KW-0375">Hydrogen ion transport</keyword>
<evidence type="ECO:0000313" key="16">
    <source>
        <dbReference type="EMBL" id="MDT2797474.1"/>
    </source>
</evidence>
<dbReference type="CDD" id="cd06503">
    <property type="entry name" value="ATP-synt_Fo_b"/>
    <property type="match status" value="1"/>
</dbReference>
<dbReference type="GeneID" id="60871299"/>
<evidence type="ECO:0000256" key="7">
    <source>
        <dbReference type="ARBA" id="ARBA00022989"/>
    </source>
</evidence>
<comment type="caution">
    <text evidence="18">The sequence shown here is derived from an EMBL/GenBank/DDBJ whole genome shotgun (WGS) entry which is preliminary data.</text>
</comment>
<evidence type="ECO:0000256" key="6">
    <source>
        <dbReference type="ARBA" id="ARBA00022781"/>
    </source>
</evidence>
<keyword evidence="7 13" id="KW-1133">Transmembrane helix</keyword>
<evidence type="ECO:0000313" key="25">
    <source>
        <dbReference type="Proteomes" id="UP000588071"/>
    </source>
</evidence>
<accession>A0A0H2Q6S9</accession>
<reference evidence="18 25" key="5">
    <citation type="submission" date="2020-04" db="EMBL/GenBank/DDBJ databases">
        <authorList>
            <person name="Hitch T.C.A."/>
            <person name="Wylensek D."/>
            <person name="Clavel T."/>
        </authorList>
    </citation>
    <scope>NUCLEOTIDE SEQUENCE [LARGE SCALE GENOMIC DNA]</scope>
    <source>
        <strain evidence="18 25">WCA-380-WT-3C</strain>
    </source>
</reference>
<dbReference type="Proteomes" id="UP000588071">
    <property type="component" value="Unassembled WGS sequence"/>
</dbReference>
<dbReference type="InterPro" id="IPR005864">
    <property type="entry name" value="ATP_synth_F0_bsu_bac"/>
</dbReference>
<evidence type="ECO:0000256" key="11">
    <source>
        <dbReference type="ARBA" id="ARBA00025198"/>
    </source>
</evidence>
<evidence type="ECO:0000256" key="4">
    <source>
        <dbReference type="ARBA" id="ARBA00022547"/>
    </source>
</evidence>
<feature type="coiled-coil region" evidence="15">
    <location>
        <begin position="42"/>
        <end position="79"/>
    </location>
</feature>
<evidence type="ECO:0000256" key="13">
    <source>
        <dbReference type="HAMAP-Rule" id="MF_01398"/>
    </source>
</evidence>
<dbReference type="Proteomes" id="UP000252800">
    <property type="component" value="Unassembled WGS sequence"/>
</dbReference>
<dbReference type="GO" id="GO:0046933">
    <property type="term" value="F:proton-transporting ATP synthase activity, rotational mechanism"/>
    <property type="evidence" value="ECO:0007669"/>
    <property type="project" value="UniProtKB-UniRule"/>
</dbReference>
<keyword evidence="4 13" id="KW-0138">CF(0)</keyword>
<comment type="subcellular location">
    <subcellularLocation>
        <location evidence="13">Cell membrane</location>
        <topology evidence="13">Single-pass membrane protein</topology>
    </subcellularLocation>
    <subcellularLocation>
        <location evidence="12">Endomembrane system</location>
        <topology evidence="12">Single-pass membrane protein</topology>
    </subcellularLocation>
</comment>
<evidence type="ECO:0000256" key="5">
    <source>
        <dbReference type="ARBA" id="ARBA00022692"/>
    </source>
</evidence>
<keyword evidence="2 13" id="KW-0813">Transport</keyword>
<reference evidence="19" key="4">
    <citation type="journal article" date="2018" name="BMC Genomics">
        <title>Whole genome sequencing and function prediction of 133 gut anaerobes isolated from chicken caecum in pure cultures.</title>
        <authorList>
            <person name="Medvecky M."/>
            <person name="Cejkova D."/>
            <person name="Polansky O."/>
            <person name="Karasova D."/>
            <person name="Kubasova T."/>
            <person name="Cizek A."/>
            <person name="Rychlik I."/>
        </authorList>
    </citation>
    <scope>NUCLEOTIDE SEQUENCE</scope>
    <source>
        <strain evidence="19">An144</strain>
    </source>
</reference>
<reference evidence="21 24" key="1">
    <citation type="submission" date="2015-06" db="EMBL/GenBank/DDBJ databases">
        <title>The Genome Sequence of Enterococcus cecorum 170AEA1.</title>
        <authorList>
            <consortium name="The Broad Institute Genomics Platform"/>
            <consortium name="The Broad Institute Genome Sequencing Center for Infectious Disease"/>
            <person name="Earl A.M."/>
            <person name="Van Tyne D."/>
            <person name="Lebreton F."/>
            <person name="Saavedra J.T."/>
            <person name="Gilmore M.S."/>
            <person name="Manson McGuire A."/>
            <person name="Clock S."/>
            <person name="Crupain M."/>
            <person name="Rangan U."/>
            <person name="Young S."/>
            <person name="Abouelleil A."/>
            <person name="Cao P."/>
            <person name="Chapman S.B."/>
            <person name="Griggs A."/>
            <person name="Priest M."/>
            <person name="Shea T."/>
            <person name="Wortman J."/>
            <person name="Nusbaum C."/>
            <person name="Birren B."/>
        </authorList>
    </citation>
    <scope>NUCLEOTIDE SEQUENCE [LARGE SCALE GENOMIC DNA]</scope>
    <source>
        <strain evidence="21 24">170AEA1</strain>
    </source>
</reference>
<dbReference type="PANTHER" id="PTHR33445:SF1">
    <property type="entry name" value="ATP SYNTHASE SUBUNIT B"/>
    <property type="match status" value="1"/>
</dbReference>
<comment type="similarity">
    <text evidence="1 13 14">Belongs to the ATPase B chain family.</text>
</comment>
<dbReference type="InterPro" id="IPR028987">
    <property type="entry name" value="ATP_synth_B-like_membr_sf"/>
</dbReference>
<dbReference type="RefSeq" id="WP_016251813.1">
    <property type="nucleotide sequence ID" value="NZ_AP035890.1"/>
</dbReference>
<evidence type="ECO:0000313" key="21">
    <source>
        <dbReference type="EMBL" id="RBR30306.1"/>
    </source>
</evidence>
<evidence type="ECO:0000313" key="19">
    <source>
        <dbReference type="EMBL" id="OUQ10402.1"/>
    </source>
</evidence>
<keyword evidence="3 13" id="KW-1003">Cell membrane</keyword>
<evidence type="ECO:0000256" key="14">
    <source>
        <dbReference type="RuleBase" id="RU003848"/>
    </source>
</evidence>
<reference evidence="20 23" key="3">
    <citation type="submission" date="2017-05" db="EMBL/GenBank/DDBJ databases">
        <title>The Genome Sequence of Enterococcus faecium 2D5_DIV0622.</title>
        <authorList>
            <consortium name="The Broad Institute Genomics Platform"/>
            <consortium name="The Broad Institute Genomic Center for Infectious Diseases"/>
            <person name="Earl A."/>
            <person name="Manson A."/>
            <person name="Schwartman J."/>
            <person name="Gilmore M."/>
            <person name="Abouelleil A."/>
            <person name="Cao P."/>
            <person name="Chapman S."/>
            <person name="Cusick C."/>
            <person name="Shea T."/>
            <person name="Young S."/>
            <person name="Neafsey D."/>
            <person name="Nusbaum C."/>
            <person name="Birren B."/>
        </authorList>
    </citation>
    <scope>NUCLEOTIDE SEQUENCE [LARGE SCALE GENOMIC DNA]</scope>
    <source>
        <strain evidence="20 23">2D5_DIV0622</strain>
    </source>
</reference>
<gene>
    <name evidence="13 18" type="primary">atpF</name>
    <name evidence="20" type="ORF">A5869_001151</name>
    <name evidence="19" type="ORF">B5E88_06520</name>
    <name evidence="21" type="ORF">EB18_00858</name>
    <name evidence="18" type="ORF">HF857_07010</name>
    <name evidence="16" type="ORF">P7H47_09525</name>
    <name evidence="17" type="ORF">U1294_04895</name>
</gene>
<evidence type="ECO:0000313" key="20">
    <source>
        <dbReference type="EMBL" id="OUZ19498.1"/>
    </source>
</evidence>
<evidence type="ECO:0000313" key="18">
    <source>
        <dbReference type="EMBL" id="NME49983.1"/>
    </source>
</evidence>
<comment type="function">
    <text evidence="13">Component of the F(0) channel, it forms part of the peripheral stalk, linking F(1) to F(0).</text>
</comment>
<keyword evidence="10 13" id="KW-0066">ATP synthesis</keyword>
<dbReference type="GO" id="GO:0046961">
    <property type="term" value="F:proton-transporting ATPase activity, rotational mechanism"/>
    <property type="evidence" value="ECO:0007669"/>
    <property type="project" value="TreeGrafter"/>
</dbReference>
<sequence length="175" mass="19789">MFNPIILAAEHPSSTFGDMLIVTLSFLILLILLKVFAWDSVADMMNKRAKKISDDLDNAEKSRVNAQALEQKRQEQLMNSRSEAADIIKNAKDSGEQSRQNILRETQLEVSRLKEKAQADISQEREHTMNAIKDDVALLSIQIAEKILNKEISTETHEALINQYIEGLSANHETK</sequence>
<dbReference type="Proteomes" id="UP001255696">
    <property type="component" value="Unassembled WGS sequence"/>
</dbReference>
<evidence type="ECO:0000313" key="17">
    <source>
        <dbReference type="EMBL" id="MDZ5597566.1"/>
    </source>
</evidence>
<dbReference type="EMBL" id="JABAFV010000010">
    <property type="protein sequence ID" value="NME49983.1"/>
    <property type="molecule type" value="Genomic_DNA"/>
</dbReference>
<dbReference type="Proteomes" id="UP000196503">
    <property type="component" value="Unassembled WGS sequence"/>
</dbReference>
<dbReference type="InterPro" id="IPR002146">
    <property type="entry name" value="ATP_synth_b/b'su_bac/chlpt"/>
</dbReference>
<dbReference type="PANTHER" id="PTHR33445">
    <property type="entry name" value="ATP SYNTHASE SUBUNIT B', CHLOROPLASTIC"/>
    <property type="match status" value="1"/>
</dbReference>
<reference evidence="16" key="6">
    <citation type="submission" date="2023-03" db="EMBL/GenBank/DDBJ databases">
        <authorList>
            <person name="Shen W."/>
            <person name="Cai J."/>
        </authorList>
    </citation>
    <scope>NUCLEOTIDE SEQUENCE</scope>
    <source>
        <strain evidence="16">B245-2</strain>
    </source>
</reference>
<evidence type="ECO:0000256" key="2">
    <source>
        <dbReference type="ARBA" id="ARBA00022448"/>
    </source>
</evidence>
<reference evidence="17" key="7">
    <citation type="submission" date="2023-12" db="EMBL/GenBank/DDBJ databases">
        <title>Molecular genomic analyses of Enterococcus cecorum from sepsis oubreaks in broilers.</title>
        <authorList>
            <person name="Rhoads D."/>
            <person name="Alrubaye A."/>
        </authorList>
    </citation>
    <scope>NUCLEOTIDE SEQUENCE</scope>
    <source>
        <strain evidence="17">1755</strain>
    </source>
</reference>
<comment type="subunit">
    <text evidence="13">F-type ATPases have 2 components, F(1) - the catalytic core - and F(0) - the membrane proton channel. F(1) has five subunits: alpha(3), beta(3), gamma(1), delta(1), epsilon(1). F(0) has three main subunits: a(1), b(2) and c(10-14). The alpha and beta chains form an alternating ring which encloses part of the gamma chain. F(1) is attached to F(0) by a central stalk formed by the gamma and epsilon chains, while a peripheral stalk is formed by the delta and b chains.</text>
</comment>
<evidence type="ECO:0000313" key="22">
    <source>
        <dbReference type="Proteomes" id="UP000196074"/>
    </source>
</evidence>
<keyword evidence="8 13" id="KW-0406">Ion transport</keyword>
<dbReference type="SUPFAM" id="SSF81573">
    <property type="entry name" value="F1F0 ATP synthase subunit B, membrane domain"/>
    <property type="match status" value="1"/>
</dbReference>
<dbReference type="InterPro" id="IPR050059">
    <property type="entry name" value="ATP_synthase_B_chain"/>
</dbReference>
<evidence type="ECO:0000256" key="12">
    <source>
        <dbReference type="ARBA" id="ARBA00037847"/>
    </source>
</evidence>
<dbReference type="GO" id="GO:0045259">
    <property type="term" value="C:proton-transporting ATP synthase complex"/>
    <property type="evidence" value="ECO:0007669"/>
    <property type="project" value="UniProtKB-KW"/>
</dbReference>
<name>A0A0H2Q6S9_9ENTE</name>
<dbReference type="EMBL" id="NIBL01000001">
    <property type="protein sequence ID" value="OUZ19498.1"/>
    <property type="molecule type" value="Genomic_DNA"/>
</dbReference>